<dbReference type="GO" id="GO:0044715">
    <property type="term" value="F:8-oxo-dGDP phosphatase activity"/>
    <property type="evidence" value="ECO:0007669"/>
    <property type="project" value="TreeGrafter"/>
</dbReference>
<dbReference type="InterPro" id="IPR042970">
    <property type="entry name" value="NUDT18_NUDIX"/>
</dbReference>
<dbReference type="PROSITE" id="PS51462">
    <property type="entry name" value="NUDIX"/>
    <property type="match status" value="1"/>
</dbReference>
<dbReference type="CDD" id="cd04671">
    <property type="entry name" value="NUDIX_8DGDPP_Nudt18"/>
    <property type="match status" value="1"/>
</dbReference>
<keyword evidence="6" id="KW-0460">Magnesium</keyword>
<name>G0MJ63_CAEBE</name>
<reference evidence="12" key="1">
    <citation type="submission" date="2011-07" db="EMBL/GenBank/DDBJ databases">
        <authorList>
            <consortium name="Caenorhabditis brenneri Sequencing and Analysis Consortium"/>
            <person name="Wilson R.K."/>
        </authorList>
    </citation>
    <scope>NUCLEOTIDE SEQUENCE [LARGE SCALE GENOMIC DNA]</scope>
    <source>
        <strain evidence="12">PB2801</strain>
    </source>
</reference>
<dbReference type="STRING" id="135651.G0MJ63"/>
<evidence type="ECO:0000256" key="8">
    <source>
        <dbReference type="RuleBase" id="RU003476"/>
    </source>
</evidence>
<feature type="domain" description="Nudix hydrolase" evidence="10">
    <location>
        <begin position="73"/>
        <end position="202"/>
    </location>
</feature>
<dbReference type="AlphaFoldDB" id="G0MJ63"/>
<evidence type="ECO:0000256" key="9">
    <source>
        <dbReference type="SAM" id="MobiDB-lite"/>
    </source>
</evidence>
<feature type="compositionally biased region" description="Basic and acidic residues" evidence="9">
    <location>
        <begin position="45"/>
        <end position="56"/>
    </location>
</feature>
<comment type="cofactor">
    <cofactor evidence="1">
        <name>Mn(2+)</name>
        <dbReference type="ChEBI" id="CHEBI:29035"/>
    </cofactor>
</comment>
<evidence type="ECO:0000256" key="3">
    <source>
        <dbReference type="ARBA" id="ARBA00005582"/>
    </source>
</evidence>
<dbReference type="Proteomes" id="UP000008068">
    <property type="component" value="Unassembled WGS sequence"/>
</dbReference>
<dbReference type="InParanoid" id="G0MJ63"/>
<keyword evidence="5 8" id="KW-0378">Hydrolase</keyword>
<dbReference type="eggNOG" id="KOG0648">
    <property type="taxonomic scope" value="Eukaryota"/>
</dbReference>
<organism evidence="12">
    <name type="scientific">Caenorhabditis brenneri</name>
    <name type="common">Nematode worm</name>
    <dbReference type="NCBI Taxonomy" id="135651"/>
    <lineage>
        <taxon>Eukaryota</taxon>
        <taxon>Metazoa</taxon>
        <taxon>Ecdysozoa</taxon>
        <taxon>Nematoda</taxon>
        <taxon>Chromadorea</taxon>
        <taxon>Rhabditida</taxon>
        <taxon>Rhabditina</taxon>
        <taxon>Rhabditomorpha</taxon>
        <taxon>Rhabditoidea</taxon>
        <taxon>Rhabditidae</taxon>
        <taxon>Peloderinae</taxon>
        <taxon>Caenorhabditis</taxon>
    </lineage>
</organism>
<evidence type="ECO:0000256" key="5">
    <source>
        <dbReference type="ARBA" id="ARBA00022801"/>
    </source>
</evidence>
<evidence type="ECO:0000256" key="4">
    <source>
        <dbReference type="ARBA" id="ARBA00022723"/>
    </source>
</evidence>
<feature type="region of interest" description="Disordered" evidence="9">
    <location>
        <begin position="15"/>
        <end position="56"/>
    </location>
</feature>
<dbReference type="InterPro" id="IPR015797">
    <property type="entry name" value="NUDIX_hydrolase-like_dom_sf"/>
</dbReference>
<accession>G0MJ63</accession>
<dbReference type="PROSITE" id="PS00893">
    <property type="entry name" value="NUDIX_BOX"/>
    <property type="match status" value="1"/>
</dbReference>
<evidence type="ECO:0000256" key="6">
    <source>
        <dbReference type="ARBA" id="ARBA00022842"/>
    </source>
</evidence>
<gene>
    <name evidence="11" type="primary">Cbn-ndx-1</name>
    <name evidence="11" type="ORF">CAEBREN_04944</name>
</gene>
<proteinExistence type="inferred from homology"/>
<dbReference type="InterPro" id="IPR000086">
    <property type="entry name" value="NUDIX_hydrolase_dom"/>
</dbReference>
<dbReference type="OrthoDB" id="10005910at2759"/>
<evidence type="ECO:0000256" key="7">
    <source>
        <dbReference type="ARBA" id="ARBA00023211"/>
    </source>
</evidence>
<evidence type="ECO:0000256" key="1">
    <source>
        <dbReference type="ARBA" id="ARBA00001936"/>
    </source>
</evidence>
<protein>
    <submittedName>
        <fullName evidence="11">CBN-NDX-1 protein</fullName>
    </submittedName>
</protein>
<dbReference type="PANTHER" id="PTHR22769:SF56">
    <property type="entry name" value="8-OXO-DGDP PHOSPHATASE NUDT18"/>
    <property type="match status" value="1"/>
</dbReference>
<comment type="cofactor">
    <cofactor evidence="2">
        <name>Mg(2+)</name>
        <dbReference type="ChEBI" id="CHEBI:18420"/>
    </cofactor>
</comment>
<dbReference type="GO" id="GO:0046872">
    <property type="term" value="F:metal ion binding"/>
    <property type="evidence" value="ECO:0007669"/>
    <property type="project" value="UniProtKB-KW"/>
</dbReference>
<dbReference type="OMA" id="HANTKTE"/>
<comment type="similarity">
    <text evidence="3 8">Belongs to the Nudix hydrolase family.</text>
</comment>
<dbReference type="FunCoup" id="G0MJ63">
    <property type="interactions" value="50"/>
</dbReference>
<evidence type="ECO:0000313" key="12">
    <source>
        <dbReference type="Proteomes" id="UP000008068"/>
    </source>
</evidence>
<dbReference type="PANTHER" id="PTHR22769">
    <property type="entry name" value="MUTT/NUDIX HYDROLASE"/>
    <property type="match status" value="1"/>
</dbReference>
<dbReference type="GO" id="GO:0044716">
    <property type="term" value="F:8-oxo-GDP phosphatase activity"/>
    <property type="evidence" value="ECO:0007669"/>
    <property type="project" value="TreeGrafter"/>
</dbReference>
<evidence type="ECO:0000313" key="11">
    <source>
        <dbReference type="EMBL" id="EGT31334.1"/>
    </source>
</evidence>
<keyword evidence="4" id="KW-0479">Metal-binding</keyword>
<evidence type="ECO:0000259" key="10">
    <source>
        <dbReference type="PROSITE" id="PS51462"/>
    </source>
</evidence>
<sequence>MPLGKLDLVEEEYIAESGDHTPEASRPVDNGDAVVENNTNGHSNGELKPRKNEPRVPDMQLGKCRYVRLHDNVNYVAAAIILRKTGDDTEVLLIQEAKKSCRGKWYMPAGRVEAGETIEEAVVREVKEETGYSCDVIELLSLQVQGSGWYRYAFFCNITGGDLKTTPDQESLAAEWYNIKDVKANKVQLRGRDFIRLIDEAVTYRSHGPEDPIPRVLPINENVAGLFLEFMIVKHSRDGLRTEVLVHKSIKDESYLLEEEQPFPTVEFGFEYFFAMVVSKCYRHLLEEGANVVFTPSHVTRIKCHPKPMESLAHGVSVRVYCQHKQSATKAIIRSPRYHWITVENAVTRQRFHMDQKQFRPSLHML</sequence>
<dbReference type="InterPro" id="IPR020084">
    <property type="entry name" value="NUDIX_hydrolase_CS"/>
</dbReference>
<keyword evidence="7" id="KW-0464">Manganese</keyword>
<dbReference type="Gene3D" id="3.90.79.10">
    <property type="entry name" value="Nucleoside Triphosphate Pyrophosphohydrolase"/>
    <property type="match status" value="1"/>
</dbReference>
<dbReference type="Pfam" id="PF00293">
    <property type="entry name" value="NUDIX"/>
    <property type="match status" value="1"/>
</dbReference>
<dbReference type="EMBL" id="GL379796">
    <property type="protein sequence ID" value="EGT31334.1"/>
    <property type="molecule type" value="Genomic_DNA"/>
</dbReference>
<evidence type="ECO:0000256" key="2">
    <source>
        <dbReference type="ARBA" id="ARBA00001946"/>
    </source>
</evidence>
<dbReference type="PRINTS" id="PR00502">
    <property type="entry name" value="NUDIXFAMILY"/>
</dbReference>
<keyword evidence="12" id="KW-1185">Reference proteome</keyword>
<dbReference type="SUPFAM" id="SSF55811">
    <property type="entry name" value="Nudix"/>
    <property type="match status" value="1"/>
</dbReference>
<dbReference type="InterPro" id="IPR020476">
    <property type="entry name" value="Nudix_hydrolase"/>
</dbReference>
<dbReference type="HOGENOM" id="CLU_061042_0_0_1"/>